<protein>
    <submittedName>
        <fullName evidence="3">Polysaccharide deacetylase family protein</fullName>
    </submittedName>
</protein>
<dbReference type="Proteomes" id="UP000602076">
    <property type="component" value="Unassembled WGS sequence"/>
</dbReference>
<gene>
    <name evidence="3" type="ORF">IEO70_13685</name>
</gene>
<dbReference type="EMBL" id="JACXSI010000034">
    <property type="protein sequence ID" value="MBD3109394.1"/>
    <property type="molecule type" value="Genomic_DNA"/>
</dbReference>
<dbReference type="GO" id="GO:0016810">
    <property type="term" value="F:hydrolase activity, acting on carbon-nitrogen (but not peptide) bonds"/>
    <property type="evidence" value="ECO:0007669"/>
    <property type="project" value="InterPro"/>
</dbReference>
<dbReference type="SUPFAM" id="SSF88713">
    <property type="entry name" value="Glycoside hydrolase/deacetylase"/>
    <property type="match status" value="1"/>
</dbReference>
<evidence type="ECO:0000313" key="4">
    <source>
        <dbReference type="Proteomes" id="UP000602076"/>
    </source>
</evidence>
<dbReference type="InterPro" id="IPR050248">
    <property type="entry name" value="Polysacc_deacetylase_ArnD"/>
</dbReference>
<comment type="caution">
    <text evidence="3">The sequence shown here is derived from an EMBL/GenBank/DDBJ whole genome shotgun (WGS) entry which is preliminary data.</text>
</comment>
<dbReference type="GO" id="GO:0005975">
    <property type="term" value="P:carbohydrate metabolic process"/>
    <property type="evidence" value="ECO:0007669"/>
    <property type="project" value="InterPro"/>
</dbReference>
<dbReference type="InterPro" id="IPR002509">
    <property type="entry name" value="NODB_dom"/>
</dbReference>
<dbReference type="NCBIfam" id="TIGR02873">
    <property type="entry name" value="spore_ylxY"/>
    <property type="match status" value="1"/>
</dbReference>
<keyword evidence="4" id="KW-1185">Reference proteome</keyword>
<dbReference type="Gene3D" id="3.20.20.370">
    <property type="entry name" value="Glycoside hydrolase/deacetylase"/>
    <property type="match status" value="1"/>
</dbReference>
<name>A0A927D1N8_9BACI</name>
<keyword evidence="1" id="KW-0812">Transmembrane</keyword>
<sequence length="326" mass="37381">MRRIREVSQKWKLYLSVICIGLFSWLIVQSAYVHTYITQLKEQQAVTVSKKTNLLLEEIKQKAAQYEIAPKDAMIDSVWKTVPGYNGLQVDIQASYENMRKEGVFNEKRLIYKEISPKKHLSQLEAAPIYRAHPDKPVVSFLINVAWGNEYIPTMLLTLKEHNVKATFFLEGKWAKNNPDLVKMIHEAGHEIGNHSYSHPDMSSLPAEQTRQQISETSKIIKAITGESESLFAPPSGAFRDETVKIAHEYGLHTIMWSVDTIDWQRPPSSVLIERVMSKIHKGAFILMHPTKPTSESLEQLIIQIKRKDLHIKTVSDALSEERIMH</sequence>
<reference evidence="3" key="1">
    <citation type="submission" date="2020-09" db="EMBL/GenBank/DDBJ databases">
        <title>Bacillus faecalis sp. nov., a moderately halophilic bacterium isolated from cow faeces.</title>
        <authorList>
            <person name="Jiang L."/>
            <person name="Lee J."/>
        </authorList>
    </citation>
    <scope>NUCLEOTIDE SEQUENCE</scope>
    <source>
        <strain evidence="3">AGMB 02131</strain>
    </source>
</reference>
<keyword evidence="1" id="KW-0472">Membrane</keyword>
<dbReference type="InterPro" id="IPR014228">
    <property type="entry name" value="Spore_polysacc_deacetyl_YlxY"/>
</dbReference>
<dbReference type="PANTHER" id="PTHR10587">
    <property type="entry name" value="GLYCOSYL TRANSFERASE-RELATED"/>
    <property type="match status" value="1"/>
</dbReference>
<feature type="domain" description="NodB homology" evidence="2">
    <location>
        <begin position="137"/>
        <end position="313"/>
    </location>
</feature>
<dbReference type="PANTHER" id="PTHR10587:SF80">
    <property type="entry name" value="CHITOOLIGOSACCHARIDE DEACETYLASE"/>
    <property type="match status" value="1"/>
</dbReference>
<evidence type="ECO:0000259" key="2">
    <source>
        <dbReference type="PROSITE" id="PS51677"/>
    </source>
</evidence>
<dbReference type="CDD" id="cd10950">
    <property type="entry name" value="CE4_BsYlxY_like"/>
    <property type="match status" value="1"/>
</dbReference>
<organism evidence="3 4">
    <name type="scientific">Peribacillus faecalis</name>
    <dbReference type="NCBI Taxonomy" id="2772559"/>
    <lineage>
        <taxon>Bacteria</taxon>
        <taxon>Bacillati</taxon>
        <taxon>Bacillota</taxon>
        <taxon>Bacilli</taxon>
        <taxon>Bacillales</taxon>
        <taxon>Bacillaceae</taxon>
        <taxon>Peribacillus</taxon>
    </lineage>
</organism>
<dbReference type="AlphaFoldDB" id="A0A927D1N8"/>
<feature type="transmembrane region" description="Helical" evidence="1">
    <location>
        <begin position="12"/>
        <end position="32"/>
    </location>
</feature>
<proteinExistence type="predicted"/>
<dbReference type="GO" id="GO:0016020">
    <property type="term" value="C:membrane"/>
    <property type="evidence" value="ECO:0007669"/>
    <property type="project" value="TreeGrafter"/>
</dbReference>
<dbReference type="InterPro" id="IPR011330">
    <property type="entry name" value="Glyco_hydro/deAcase_b/a-brl"/>
</dbReference>
<evidence type="ECO:0000256" key="1">
    <source>
        <dbReference type="SAM" id="Phobius"/>
    </source>
</evidence>
<accession>A0A927D1N8</accession>
<evidence type="ECO:0000313" key="3">
    <source>
        <dbReference type="EMBL" id="MBD3109394.1"/>
    </source>
</evidence>
<dbReference type="PROSITE" id="PS51677">
    <property type="entry name" value="NODB"/>
    <property type="match status" value="1"/>
</dbReference>
<dbReference type="Pfam" id="PF01522">
    <property type="entry name" value="Polysacc_deac_1"/>
    <property type="match status" value="1"/>
</dbReference>
<keyword evidence="1" id="KW-1133">Transmembrane helix</keyword>